<dbReference type="PROSITE" id="PS51257">
    <property type="entry name" value="PROKAR_LIPOPROTEIN"/>
    <property type="match status" value="1"/>
</dbReference>
<dbReference type="EMBL" id="OAOQ01000008">
    <property type="protein sequence ID" value="SNX71115.1"/>
    <property type="molecule type" value="Genomic_DNA"/>
</dbReference>
<evidence type="ECO:0000313" key="3">
    <source>
        <dbReference type="EMBL" id="SNX71115.1"/>
    </source>
</evidence>
<feature type="coiled-coil region" evidence="1">
    <location>
        <begin position="304"/>
        <end position="338"/>
    </location>
</feature>
<gene>
    <name evidence="3" type="ORF">SAMN05878503_10868</name>
</gene>
<dbReference type="RefSeq" id="WP_097030651.1">
    <property type="nucleotide sequence ID" value="NZ_OAOQ01000008.1"/>
</dbReference>
<dbReference type="AlphaFoldDB" id="A0A285CUN2"/>
<evidence type="ECO:0000256" key="2">
    <source>
        <dbReference type="SAM" id="Phobius"/>
    </source>
</evidence>
<evidence type="ECO:0000313" key="4">
    <source>
        <dbReference type="Proteomes" id="UP000219467"/>
    </source>
</evidence>
<proteinExistence type="predicted"/>
<organism evidence="3 4">
    <name type="scientific">Cereibacter ovatus</name>
    <dbReference type="NCBI Taxonomy" id="439529"/>
    <lineage>
        <taxon>Bacteria</taxon>
        <taxon>Pseudomonadati</taxon>
        <taxon>Pseudomonadota</taxon>
        <taxon>Alphaproteobacteria</taxon>
        <taxon>Rhodobacterales</taxon>
        <taxon>Paracoccaceae</taxon>
        <taxon>Cereibacter</taxon>
    </lineage>
</organism>
<feature type="coiled-coil region" evidence="1">
    <location>
        <begin position="204"/>
        <end position="261"/>
    </location>
</feature>
<feature type="transmembrane region" description="Helical" evidence="2">
    <location>
        <begin position="12"/>
        <end position="35"/>
    </location>
</feature>
<keyword evidence="2" id="KW-0472">Membrane</keyword>
<dbReference type="Proteomes" id="UP000219467">
    <property type="component" value="Unassembled WGS sequence"/>
</dbReference>
<accession>A0A285CUN2</accession>
<protein>
    <submittedName>
        <fullName evidence="3">Uncharacterized protein involved in exopolysaccharide biosynthesis</fullName>
    </submittedName>
</protein>
<dbReference type="PANTHER" id="PTHR32309">
    <property type="entry name" value="TYROSINE-PROTEIN KINASE"/>
    <property type="match status" value="1"/>
</dbReference>
<reference evidence="4" key="1">
    <citation type="submission" date="2017-08" db="EMBL/GenBank/DDBJ databases">
        <authorList>
            <person name="Varghese N."/>
            <person name="Submissions S."/>
        </authorList>
    </citation>
    <scope>NUCLEOTIDE SEQUENCE [LARGE SCALE GENOMIC DNA]</scope>
    <source>
        <strain evidence="4">JA234</strain>
    </source>
</reference>
<name>A0A285CUN2_9RHOB</name>
<dbReference type="OrthoDB" id="7689028at2"/>
<evidence type="ECO:0000256" key="1">
    <source>
        <dbReference type="SAM" id="Coils"/>
    </source>
</evidence>
<keyword evidence="2" id="KW-1133">Transmembrane helix</keyword>
<sequence length="548" mass="59015">MLKHYLDLLRHFRLVILAGALGTGVLACLLSIVLLNTMPLYKSTVTLNMQPSEEALMFNSAFMGVTQFSPATIITQTHIERLLSRRVAERALDILIEESGGNLPSDPPTAFDKLKSAIWQTWTILNYGYFQPPTERDQWLNDLMSATDVEMVEGSYILLLEITYDIPEMAARAANALARAYMETASHEFAEDAAAVDAALSRLLTATEAQLESNSAARRQLERQLGYKSVEAGRVILMASRAEADKALADARRQVARLRDRLVRPGSADAGAAATISADLATAEALVIRSAEALKKTETALQALEQTETRLGEIALRIREAETDLAELQDRKLKTQLAREARMNQVGVISAAQVPVYPAFPKVLVNTVVGTVLGAILALAPIALLDVLDDRVRTGEGLRQIVGPRALPSVSRALVAQAQAFLRNGDTPGRALSDFAEVMARRLVTEGRKRPQGGKIAVTALGSAEQIAGLHAVVEAAVRLVDPFAADGGALTKVVALPEIARIGDWAPWRGCTIIAGVSCGEADRIEVERVAGIAVDPEAPPFLAVLL</sequence>
<dbReference type="InterPro" id="IPR050445">
    <property type="entry name" value="Bact_polysacc_biosynth/exp"/>
</dbReference>
<keyword evidence="1" id="KW-0175">Coiled coil</keyword>
<keyword evidence="2" id="KW-0812">Transmembrane</keyword>
<dbReference type="PANTHER" id="PTHR32309:SF31">
    <property type="entry name" value="CAPSULAR EXOPOLYSACCHARIDE FAMILY"/>
    <property type="match status" value="1"/>
</dbReference>
<keyword evidence="4" id="KW-1185">Reference proteome</keyword>